<protein>
    <submittedName>
        <fullName evidence="2">Uncharacterized protein</fullName>
    </submittedName>
</protein>
<accession>A0AAX4KE79</accession>
<name>A0AAX4KE79_9TREE</name>
<dbReference type="Proteomes" id="UP001358614">
    <property type="component" value="Chromosome 1"/>
</dbReference>
<feature type="compositionally biased region" description="Polar residues" evidence="1">
    <location>
        <begin position="33"/>
        <end position="44"/>
    </location>
</feature>
<dbReference type="AlphaFoldDB" id="A0AAX4KE79"/>
<evidence type="ECO:0000313" key="3">
    <source>
        <dbReference type="Proteomes" id="UP001358614"/>
    </source>
</evidence>
<gene>
    <name evidence="2" type="ORF">V865_002957</name>
</gene>
<proteinExistence type="predicted"/>
<reference evidence="2 3" key="1">
    <citation type="submission" date="2024-01" db="EMBL/GenBank/DDBJ databases">
        <title>Comparative genomics of Cryptococcus and Kwoniella reveals pathogenesis evolution and contrasting modes of karyotype evolution via chromosome fusion or intercentromeric recombination.</title>
        <authorList>
            <person name="Coelho M.A."/>
            <person name="David-Palma M."/>
            <person name="Shea T."/>
            <person name="Bowers K."/>
            <person name="McGinley-Smith S."/>
            <person name="Mohammad A.W."/>
            <person name="Gnirke A."/>
            <person name="Yurkov A.M."/>
            <person name="Nowrousian M."/>
            <person name="Sun S."/>
            <person name="Cuomo C.A."/>
            <person name="Heitman J."/>
        </authorList>
    </citation>
    <scope>NUCLEOTIDE SEQUENCE [LARGE SCALE GENOMIC DNA]</scope>
    <source>
        <strain evidence="2 3">PYCC6329</strain>
    </source>
</reference>
<feature type="compositionally biased region" description="Basic residues" evidence="1">
    <location>
        <begin position="1"/>
        <end position="11"/>
    </location>
</feature>
<dbReference type="KEGG" id="ker:91101761"/>
<feature type="compositionally biased region" description="Gly residues" evidence="1">
    <location>
        <begin position="111"/>
        <end position="149"/>
    </location>
</feature>
<sequence length="149" mass="14782">MRRSNSQRRKPPPQISHPIFYDYEKPLPRPVPISTTDENLTYHKSGTAHRHGGYIDIAQPPTGQGGGSSLPPIMPQPPLGVSGDAFGHDGMYGHGSHNVLGHGAETTGESSGSGTGTGTGVEAGVGAEGGGGVGGEGGEGGAGGEGGCG</sequence>
<feature type="region of interest" description="Disordered" evidence="1">
    <location>
        <begin position="1"/>
        <end position="149"/>
    </location>
</feature>
<keyword evidence="3" id="KW-1185">Reference proteome</keyword>
<dbReference type="RefSeq" id="XP_066082853.1">
    <property type="nucleotide sequence ID" value="XM_066226756.1"/>
</dbReference>
<dbReference type="EMBL" id="CP144089">
    <property type="protein sequence ID" value="WWD04886.1"/>
    <property type="molecule type" value="Genomic_DNA"/>
</dbReference>
<dbReference type="GeneID" id="91101761"/>
<evidence type="ECO:0000313" key="2">
    <source>
        <dbReference type="EMBL" id="WWD04886.1"/>
    </source>
</evidence>
<evidence type="ECO:0000256" key="1">
    <source>
        <dbReference type="SAM" id="MobiDB-lite"/>
    </source>
</evidence>
<organism evidence="2 3">
    <name type="scientific">Kwoniella europaea PYCC6329</name>
    <dbReference type="NCBI Taxonomy" id="1423913"/>
    <lineage>
        <taxon>Eukaryota</taxon>
        <taxon>Fungi</taxon>
        <taxon>Dikarya</taxon>
        <taxon>Basidiomycota</taxon>
        <taxon>Agaricomycotina</taxon>
        <taxon>Tremellomycetes</taxon>
        <taxon>Tremellales</taxon>
        <taxon>Cryptococcaceae</taxon>
        <taxon>Kwoniella</taxon>
    </lineage>
</organism>